<sequence length="44" mass="4886">MRAAQTNLRAAPPPEEQTGKTTHAARHVDYPCTSRKSQKKHTGQ</sequence>
<name>A0A392TST1_9FABA</name>
<keyword evidence="3" id="KW-1185">Reference proteome</keyword>
<reference evidence="2 3" key="1">
    <citation type="journal article" date="2018" name="Front. Plant Sci.">
        <title>Red Clover (Trifolium pratense) and Zigzag Clover (T. medium) - A Picture of Genomic Similarities and Differences.</title>
        <authorList>
            <person name="Dluhosova J."/>
            <person name="Istvanek J."/>
            <person name="Nedelnik J."/>
            <person name="Repkova J."/>
        </authorList>
    </citation>
    <scope>NUCLEOTIDE SEQUENCE [LARGE SCALE GENOMIC DNA]</scope>
    <source>
        <strain evidence="3">cv. 10/8</strain>
        <tissue evidence="2">Leaf</tissue>
    </source>
</reference>
<feature type="region of interest" description="Disordered" evidence="1">
    <location>
        <begin position="1"/>
        <end position="44"/>
    </location>
</feature>
<feature type="non-terminal residue" evidence="2">
    <location>
        <position position="44"/>
    </location>
</feature>
<dbReference type="EMBL" id="LXQA010649467">
    <property type="protein sequence ID" value="MCI64112.1"/>
    <property type="molecule type" value="Genomic_DNA"/>
</dbReference>
<evidence type="ECO:0000313" key="2">
    <source>
        <dbReference type="EMBL" id="MCI64112.1"/>
    </source>
</evidence>
<comment type="caution">
    <text evidence="2">The sequence shown here is derived from an EMBL/GenBank/DDBJ whole genome shotgun (WGS) entry which is preliminary data.</text>
</comment>
<organism evidence="2 3">
    <name type="scientific">Trifolium medium</name>
    <dbReference type="NCBI Taxonomy" id="97028"/>
    <lineage>
        <taxon>Eukaryota</taxon>
        <taxon>Viridiplantae</taxon>
        <taxon>Streptophyta</taxon>
        <taxon>Embryophyta</taxon>
        <taxon>Tracheophyta</taxon>
        <taxon>Spermatophyta</taxon>
        <taxon>Magnoliopsida</taxon>
        <taxon>eudicotyledons</taxon>
        <taxon>Gunneridae</taxon>
        <taxon>Pentapetalae</taxon>
        <taxon>rosids</taxon>
        <taxon>fabids</taxon>
        <taxon>Fabales</taxon>
        <taxon>Fabaceae</taxon>
        <taxon>Papilionoideae</taxon>
        <taxon>50 kb inversion clade</taxon>
        <taxon>NPAAA clade</taxon>
        <taxon>Hologalegina</taxon>
        <taxon>IRL clade</taxon>
        <taxon>Trifolieae</taxon>
        <taxon>Trifolium</taxon>
    </lineage>
</organism>
<proteinExistence type="predicted"/>
<accession>A0A392TST1</accession>
<evidence type="ECO:0000256" key="1">
    <source>
        <dbReference type="SAM" id="MobiDB-lite"/>
    </source>
</evidence>
<dbReference type="Proteomes" id="UP000265520">
    <property type="component" value="Unassembled WGS sequence"/>
</dbReference>
<protein>
    <submittedName>
        <fullName evidence="2">Uncharacterized protein</fullName>
    </submittedName>
</protein>
<dbReference type="AlphaFoldDB" id="A0A392TST1"/>
<evidence type="ECO:0000313" key="3">
    <source>
        <dbReference type="Proteomes" id="UP000265520"/>
    </source>
</evidence>